<feature type="transmembrane region" description="Helical" evidence="2">
    <location>
        <begin position="83"/>
        <end position="104"/>
    </location>
</feature>
<keyword evidence="2" id="KW-1133">Transmembrane helix</keyword>
<comment type="caution">
    <text evidence="3">The sequence shown here is derived from an EMBL/GenBank/DDBJ whole genome shotgun (WGS) entry which is preliminary data.</text>
</comment>
<organism evidence="3 4">
    <name type="scientific">Jiella pacifica</name>
    <dbReference type="NCBI Taxonomy" id="2696469"/>
    <lineage>
        <taxon>Bacteria</taxon>
        <taxon>Pseudomonadati</taxon>
        <taxon>Pseudomonadota</taxon>
        <taxon>Alphaproteobacteria</taxon>
        <taxon>Hyphomicrobiales</taxon>
        <taxon>Aurantimonadaceae</taxon>
        <taxon>Jiella</taxon>
    </lineage>
</organism>
<proteinExistence type="predicted"/>
<feature type="transmembrane region" description="Helical" evidence="2">
    <location>
        <begin position="191"/>
        <end position="215"/>
    </location>
</feature>
<dbReference type="InterPro" id="IPR010331">
    <property type="entry name" value="ExoD"/>
</dbReference>
<dbReference type="Pfam" id="PF06055">
    <property type="entry name" value="ExoD"/>
    <property type="match status" value="1"/>
</dbReference>
<evidence type="ECO:0000256" key="2">
    <source>
        <dbReference type="SAM" id="Phobius"/>
    </source>
</evidence>
<feature type="region of interest" description="Disordered" evidence="1">
    <location>
        <begin position="1"/>
        <end position="24"/>
    </location>
</feature>
<name>A0A6N9T0E3_9HYPH</name>
<sequence>MRSDVIEHIPDPAGLSPSGPTGGVKNARGPRLSAILTGLVCDASRERIAISDLFVATGERAFGALLFLFALPNLLPMPPGTSSILGVPLIFLAAQMSFGFKPWLPSIIARRSLRRSDLSAVVERSAPWIARAERILAPRLGFLVHPPAERVVGLLCLALAIILILPIPLGNFLPALAICIFAFGILERDGLWIIAGTAMVAISVGVVWGIVVALVEYGLVLARDLWGWIGAFADSLR</sequence>
<dbReference type="EMBL" id="JAAAMG010000006">
    <property type="protein sequence ID" value="NDW04571.1"/>
    <property type="molecule type" value="Genomic_DNA"/>
</dbReference>
<gene>
    <name evidence="3" type="ORF">GTK09_09035</name>
</gene>
<feature type="compositionally biased region" description="Basic and acidic residues" evidence="1">
    <location>
        <begin position="1"/>
        <end position="10"/>
    </location>
</feature>
<keyword evidence="2" id="KW-0812">Transmembrane</keyword>
<reference evidence="3 4" key="1">
    <citation type="submission" date="2020-01" db="EMBL/GenBank/DDBJ databases">
        <title>Jiella pacifica sp. nov.</title>
        <authorList>
            <person name="Xue Z."/>
            <person name="Zhu S."/>
            <person name="Chen J."/>
            <person name="Yang J."/>
        </authorList>
    </citation>
    <scope>NUCLEOTIDE SEQUENCE [LARGE SCALE GENOMIC DNA]</scope>
    <source>
        <strain evidence="3 4">40Bstr34</strain>
    </source>
</reference>
<feature type="transmembrane region" description="Helical" evidence="2">
    <location>
        <begin position="152"/>
        <end position="185"/>
    </location>
</feature>
<dbReference type="AlphaFoldDB" id="A0A6N9T0E3"/>
<dbReference type="PANTHER" id="PTHR41795">
    <property type="entry name" value="EXOPOLYSACCHARIDE SYNTHESIS PROTEIN"/>
    <property type="match status" value="1"/>
</dbReference>
<feature type="transmembrane region" description="Helical" evidence="2">
    <location>
        <begin position="53"/>
        <end position="71"/>
    </location>
</feature>
<evidence type="ECO:0000313" key="4">
    <source>
        <dbReference type="Proteomes" id="UP000469011"/>
    </source>
</evidence>
<keyword evidence="4" id="KW-1185">Reference proteome</keyword>
<keyword evidence="2" id="KW-0472">Membrane</keyword>
<accession>A0A6N9T0E3</accession>
<evidence type="ECO:0000313" key="3">
    <source>
        <dbReference type="EMBL" id="NDW04571.1"/>
    </source>
</evidence>
<dbReference type="Proteomes" id="UP000469011">
    <property type="component" value="Unassembled WGS sequence"/>
</dbReference>
<protein>
    <submittedName>
        <fullName evidence="3">Exopolysaccharide biosynthesis protein</fullName>
    </submittedName>
</protein>
<evidence type="ECO:0000256" key="1">
    <source>
        <dbReference type="SAM" id="MobiDB-lite"/>
    </source>
</evidence>
<dbReference type="PANTHER" id="PTHR41795:SF1">
    <property type="entry name" value="EXOPOLYSACCHARIDE SYNTHESIS PROTEIN"/>
    <property type="match status" value="1"/>
</dbReference>